<dbReference type="GO" id="GO:0032259">
    <property type="term" value="P:methylation"/>
    <property type="evidence" value="ECO:0007669"/>
    <property type="project" value="UniProtKB-KW"/>
</dbReference>
<name>A0A1G9D7C7_9BACI</name>
<organism evidence="2 3">
    <name type="scientific">Sediminibacillus albus</name>
    <dbReference type="NCBI Taxonomy" id="407036"/>
    <lineage>
        <taxon>Bacteria</taxon>
        <taxon>Bacillati</taxon>
        <taxon>Bacillota</taxon>
        <taxon>Bacilli</taxon>
        <taxon>Bacillales</taxon>
        <taxon>Bacillaceae</taxon>
        <taxon>Sediminibacillus</taxon>
    </lineage>
</organism>
<dbReference type="Proteomes" id="UP000198694">
    <property type="component" value="Unassembled WGS sequence"/>
</dbReference>
<dbReference type="PANTHER" id="PTHR47739">
    <property type="entry name" value="TRNA1(VAL) (ADENINE(37)-N6)-METHYLTRANSFERASE"/>
    <property type="match status" value="1"/>
</dbReference>
<dbReference type="GO" id="GO:0008168">
    <property type="term" value="F:methyltransferase activity"/>
    <property type="evidence" value="ECO:0007669"/>
    <property type="project" value="UniProtKB-KW"/>
</dbReference>
<dbReference type="Gene3D" id="3.40.50.150">
    <property type="entry name" value="Vaccinia Virus protein VP39"/>
    <property type="match status" value="1"/>
</dbReference>
<dbReference type="EMBL" id="FNFL01000010">
    <property type="protein sequence ID" value="SDK59808.1"/>
    <property type="molecule type" value="Genomic_DNA"/>
</dbReference>
<dbReference type="InterPro" id="IPR050210">
    <property type="entry name" value="tRNA_Adenine-N(6)_MTase"/>
</dbReference>
<keyword evidence="3" id="KW-1185">Reference proteome</keyword>
<keyword evidence="2" id="KW-0489">Methyltransferase</keyword>
<dbReference type="Pfam" id="PF05175">
    <property type="entry name" value="MTS"/>
    <property type="match status" value="1"/>
</dbReference>
<dbReference type="SUPFAM" id="SSF53335">
    <property type="entry name" value="S-adenosyl-L-methionine-dependent methyltransferases"/>
    <property type="match status" value="1"/>
</dbReference>
<proteinExistence type="predicted"/>
<sequence length="289" mass="33483">MKQTERTNIENQHFVRTDPKKMIFFWFSLSFYMKGFGKVKDVELQKGERLDYLLAEEKMRIIQSPEVFAFSLDAVLLADFTYVPIKKGRILDLCTGNGVIPLLISRRSYAHITGVEIQERLYDMAVRNVELNGLSEQIDMVHGDLKEMHEMLGNGGFDLVTCNPPYFTTPQKKEQNINEYLTIARHEIYCTLEDVVKSCSRLVRPGGKVAMVHRPGRLVDLLALFRKYKIEPKKMRLVYPKANKEANILLIEGIRDGKPDLKILPPLYAFDEQDNYTKELEEILYGKEK</sequence>
<dbReference type="STRING" id="407036.SAMN05216243_0012"/>
<protein>
    <submittedName>
        <fullName evidence="2">tRNA1(Val) A37 N6-methylase TrmN6</fullName>
    </submittedName>
</protein>
<evidence type="ECO:0000313" key="3">
    <source>
        <dbReference type="Proteomes" id="UP000198694"/>
    </source>
</evidence>
<dbReference type="InterPro" id="IPR007848">
    <property type="entry name" value="Small_mtfrase_dom"/>
</dbReference>
<dbReference type="PANTHER" id="PTHR47739:SF1">
    <property type="entry name" value="TRNA1(VAL) (ADENINE(37)-N6)-METHYLTRANSFERASE"/>
    <property type="match status" value="1"/>
</dbReference>
<dbReference type="InterPro" id="IPR029063">
    <property type="entry name" value="SAM-dependent_MTases_sf"/>
</dbReference>
<dbReference type="CDD" id="cd02440">
    <property type="entry name" value="AdoMet_MTases"/>
    <property type="match status" value="1"/>
</dbReference>
<keyword evidence="2" id="KW-0808">Transferase</keyword>
<feature type="domain" description="Methyltransferase small" evidence="1">
    <location>
        <begin position="75"/>
        <end position="183"/>
    </location>
</feature>
<gene>
    <name evidence="2" type="ORF">SAMN05216243_0012</name>
</gene>
<evidence type="ECO:0000313" key="2">
    <source>
        <dbReference type="EMBL" id="SDK59808.1"/>
    </source>
</evidence>
<evidence type="ECO:0000259" key="1">
    <source>
        <dbReference type="Pfam" id="PF05175"/>
    </source>
</evidence>
<reference evidence="2 3" key="1">
    <citation type="submission" date="2016-10" db="EMBL/GenBank/DDBJ databases">
        <authorList>
            <person name="de Groot N.N."/>
        </authorList>
    </citation>
    <scope>NUCLEOTIDE SEQUENCE [LARGE SCALE GENOMIC DNA]</scope>
    <source>
        <strain evidence="2 3">CGMCC 1.6502</strain>
    </source>
</reference>
<accession>A0A1G9D7C7</accession>
<dbReference type="AlphaFoldDB" id="A0A1G9D7C7"/>